<dbReference type="SMART" id="SM00850">
    <property type="entry name" value="LytTR"/>
    <property type="match status" value="1"/>
</dbReference>
<dbReference type="InterPro" id="IPR007492">
    <property type="entry name" value="LytTR_DNA-bd_dom"/>
</dbReference>
<evidence type="ECO:0000313" key="4">
    <source>
        <dbReference type="EMBL" id="SCY58361.1"/>
    </source>
</evidence>
<dbReference type="Proteomes" id="UP000199354">
    <property type="component" value="Unassembled WGS sequence"/>
</dbReference>
<dbReference type="GO" id="GO:0000156">
    <property type="term" value="F:phosphorelay response regulator activity"/>
    <property type="evidence" value="ECO:0007669"/>
    <property type="project" value="InterPro"/>
</dbReference>
<evidence type="ECO:0000256" key="1">
    <source>
        <dbReference type="PROSITE-ProRule" id="PRU00169"/>
    </source>
</evidence>
<dbReference type="SUPFAM" id="SSF52172">
    <property type="entry name" value="CheY-like"/>
    <property type="match status" value="1"/>
</dbReference>
<dbReference type="PANTHER" id="PTHR37299:SF1">
    <property type="entry name" value="STAGE 0 SPORULATION PROTEIN A HOMOLOG"/>
    <property type="match status" value="1"/>
</dbReference>
<dbReference type="InterPro" id="IPR046947">
    <property type="entry name" value="LytR-like"/>
</dbReference>
<feature type="domain" description="HTH LytTR-type" evidence="3">
    <location>
        <begin position="209"/>
        <end position="311"/>
    </location>
</feature>
<dbReference type="GO" id="GO:0003677">
    <property type="term" value="F:DNA binding"/>
    <property type="evidence" value="ECO:0007669"/>
    <property type="project" value="InterPro"/>
</dbReference>
<comment type="caution">
    <text evidence="1">Lacks conserved residue(s) required for the propagation of feature annotation.</text>
</comment>
<evidence type="ECO:0000259" key="2">
    <source>
        <dbReference type="PROSITE" id="PS50110"/>
    </source>
</evidence>
<name>A0A1G5H3W6_9FLAO</name>
<evidence type="ECO:0000259" key="3">
    <source>
        <dbReference type="PROSITE" id="PS50930"/>
    </source>
</evidence>
<dbReference type="InterPro" id="IPR011006">
    <property type="entry name" value="CheY-like_superfamily"/>
</dbReference>
<dbReference type="PANTHER" id="PTHR37299">
    <property type="entry name" value="TRANSCRIPTIONAL REGULATOR-RELATED"/>
    <property type="match status" value="1"/>
</dbReference>
<protein>
    <submittedName>
        <fullName evidence="4">Two component transcriptional regulator, LytTR family</fullName>
    </submittedName>
</protein>
<proteinExistence type="predicted"/>
<dbReference type="Pfam" id="PF04397">
    <property type="entry name" value="LytTR"/>
    <property type="match status" value="1"/>
</dbReference>
<dbReference type="PROSITE" id="PS50930">
    <property type="entry name" value="HTH_LYTTR"/>
    <property type="match status" value="1"/>
</dbReference>
<dbReference type="STRING" id="490189.SAMN02927903_01750"/>
<reference evidence="4 5" key="1">
    <citation type="submission" date="2016-10" db="EMBL/GenBank/DDBJ databases">
        <authorList>
            <person name="de Groot N.N."/>
        </authorList>
    </citation>
    <scope>NUCLEOTIDE SEQUENCE [LARGE SCALE GENOMIC DNA]</scope>
    <source>
        <strain evidence="4 5">CGMCC 1.7031</strain>
    </source>
</reference>
<accession>A0A1G5H3W6</accession>
<keyword evidence="5" id="KW-1185">Reference proteome</keyword>
<gene>
    <name evidence="4" type="ORF">SAMN02927903_01750</name>
</gene>
<sequence>MKHSYVIVDDNPHSVLKTQAIAARFQDLVFVGAAHNFEDALDVILEHKPAIVFLEINPEDTTSKLSLSLVSELYRYLRQVPKIIVTTQDKSLAYDAIKYEVLDYCIKPLTNSDLRKAFLRFELGFAQQVDTSAPVAESAASTVPAATTGVKDYPFIVDEPEDAPIEDASHIAVIDAIVDVAEEMPMTELIVDEPSLVVESAKDDKPLIICVKSYGDYRFIEANDICYLQADNNSTDIHLYNGEMITAFKTLKHFETVLSSPFVRIHNSYIVNIDYVSRIHTGNSVCYIKGTTTKLPFSKSYKENVDAIISSITNGNYLEI</sequence>
<dbReference type="AlphaFoldDB" id="A0A1G5H3W6"/>
<dbReference type="EMBL" id="FMVF01000007">
    <property type="protein sequence ID" value="SCY58361.1"/>
    <property type="molecule type" value="Genomic_DNA"/>
</dbReference>
<dbReference type="Gene3D" id="3.40.50.2300">
    <property type="match status" value="1"/>
</dbReference>
<dbReference type="PROSITE" id="PS50110">
    <property type="entry name" value="RESPONSE_REGULATORY"/>
    <property type="match status" value="1"/>
</dbReference>
<evidence type="ECO:0000313" key="5">
    <source>
        <dbReference type="Proteomes" id="UP000199354"/>
    </source>
</evidence>
<dbReference type="InterPro" id="IPR001789">
    <property type="entry name" value="Sig_transdc_resp-reg_receiver"/>
</dbReference>
<organism evidence="4 5">
    <name type="scientific">Flavobacterium caeni</name>
    <dbReference type="NCBI Taxonomy" id="490189"/>
    <lineage>
        <taxon>Bacteria</taxon>
        <taxon>Pseudomonadati</taxon>
        <taxon>Bacteroidota</taxon>
        <taxon>Flavobacteriia</taxon>
        <taxon>Flavobacteriales</taxon>
        <taxon>Flavobacteriaceae</taxon>
        <taxon>Flavobacterium</taxon>
    </lineage>
</organism>
<dbReference type="RefSeq" id="WP_244503441.1">
    <property type="nucleotide sequence ID" value="NZ_FMVF01000007.1"/>
</dbReference>
<dbReference type="Gene3D" id="2.40.50.1020">
    <property type="entry name" value="LytTr DNA-binding domain"/>
    <property type="match status" value="1"/>
</dbReference>
<feature type="domain" description="Response regulatory" evidence="2">
    <location>
        <begin position="4"/>
        <end position="122"/>
    </location>
</feature>